<dbReference type="OrthoDB" id="10391459at2759"/>
<feature type="transmembrane region" description="Helical" evidence="1">
    <location>
        <begin position="91"/>
        <end position="111"/>
    </location>
</feature>
<dbReference type="AlphaFoldDB" id="A0A8E0RSW6"/>
<gene>
    <name evidence="2" type="ORF">FBUS_01040</name>
</gene>
<proteinExistence type="predicted"/>
<evidence type="ECO:0000313" key="2">
    <source>
        <dbReference type="EMBL" id="KAA0188325.1"/>
    </source>
</evidence>
<protein>
    <submittedName>
        <fullName evidence="2">Uncharacterized protein</fullName>
    </submittedName>
</protein>
<dbReference type="Proteomes" id="UP000728185">
    <property type="component" value="Unassembled WGS sequence"/>
</dbReference>
<sequence>MIGLALMLYFLRFWMRTLTLAEYRGYERLSVALILFMSGFLYKLAIFFLHLEYLREKVHYSKNLPYIFTSWTLVLRRNTEISYAYCYDLLWASLILVELAAIILLLSMLLIRCLENNTDIMEKTINYQLTLPRYSTWDTSHPLPEEVEEDDDDDDETAETFSLPQKNAVYFDVH</sequence>
<keyword evidence="1" id="KW-0472">Membrane</keyword>
<name>A0A8E0RSW6_9TREM</name>
<evidence type="ECO:0000313" key="3">
    <source>
        <dbReference type="Proteomes" id="UP000728185"/>
    </source>
</evidence>
<reference evidence="2" key="1">
    <citation type="submission" date="2019-05" db="EMBL/GenBank/DDBJ databases">
        <title>Annotation for the trematode Fasciolopsis buski.</title>
        <authorList>
            <person name="Choi Y.-J."/>
        </authorList>
    </citation>
    <scope>NUCLEOTIDE SEQUENCE</scope>
    <source>
        <strain evidence="2">HT</strain>
        <tissue evidence="2">Whole worm</tissue>
    </source>
</reference>
<keyword evidence="1" id="KW-1133">Transmembrane helix</keyword>
<feature type="transmembrane region" description="Helical" evidence="1">
    <location>
        <begin position="31"/>
        <end position="51"/>
    </location>
</feature>
<accession>A0A8E0RSW6</accession>
<dbReference type="EMBL" id="LUCM01008480">
    <property type="protein sequence ID" value="KAA0188325.1"/>
    <property type="molecule type" value="Genomic_DNA"/>
</dbReference>
<keyword evidence="1" id="KW-0812">Transmembrane</keyword>
<evidence type="ECO:0000256" key="1">
    <source>
        <dbReference type="SAM" id="Phobius"/>
    </source>
</evidence>
<comment type="caution">
    <text evidence="2">The sequence shown here is derived from an EMBL/GenBank/DDBJ whole genome shotgun (WGS) entry which is preliminary data.</text>
</comment>
<organism evidence="2 3">
    <name type="scientific">Fasciolopsis buskii</name>
    <dbReference type="NCBI Taxonomy" id="27845"/>
    <lineage>
        <taxon>Eukaryota</taxon>
        <taxon>Metazoa</taxon>
        <taxon>Spiralia</taxon>
        <taxon>Lophotrochozoa</taxon>
        <taxon>Platyhelminthes</taxon>
        <taxon>Trematoda</taxon>
        <taxon>Digenea</taxon>
        <taxon>Plagiorchiida</taxon>
        <taxon>Echinostomata</taxon>
        <taxon>Echinostomatoidea</taxon>
        <taxon>Fasciolidae</taxon>
        <taxon>Fasciolopsis</taxon>
    </lineage>
</organism>
<keyword evidence="3" id="KW-1185">Reference proteome</keyword>